<keyword evidence="3" id="KW-1185">Reference proteome</keyword>
<sequence>MRFLKATIRLLKNLKFSLKPKLLIIYGNYGGAGYSARYTYDKTTGNVYELSEDGDFVLDNHIPYEIYLNFMLEKFKDCDPIDEFDCCFKLHDLDTNTNNISDILSASHALPINMARIDPCIYVCYPIIFTLGVIYFTTIGRLSKNPQHEQIEEIIAYRETCKNQFNNKFGIKLI</sequence>
<feature type="transmembrane region" description="Helical" evidence="1">
    <location>
        <begin position="120"/>
        <end position="138"/>
    </location>
</feature>
<dbReference type="Proteomes" id="UP001321479">
    <property type="component" value="Segment"/>
</dbReference>
<protein>
    <submittedName>
        <fullName evidence="2">Uncharacterized protein</fullName>
    </submittedName>
</protein>
<keyword evidence="1" id="KW-0472">Membrane</keyword>
<organism evidence="2 3">
    <name type="scientific">Cotonvirus japonicus</name>
    <dbReference type="NCBI Taxonomy" id="2811091"/>
    <lineage>
        <taxon>Viruses</taxon>
        <taxon>Varidnaviria</taxon>
        <taxon>Bamfordvirae</taxon>
        <taxon>Nucleocytoviricota</taxon>
        <taxon>Megaviricetes</taxon>
        <taxon>Imitervirales</taxon>
        <taxon>Mimiviridae</taxon>
        <taxon>Megamimivirinae</taxon>
        <taxon>Cotonvirus</taxon>
        <taxon>Cotonvirus japonicum</taxon>
    </lineage>
</organism>
<keyword evidence="1" id="KW-1133">Transmembrane helix</keyword>
<proteinExistence type="predicted"/>
<reference evidence="2 3" key="1">
    <citation type="submission" date="2021-02" db="EMBL/GenBank/DDBJ databases">
        <title>Cotonvirus japonicus, which uses Golgi apparatus of host cells for its virion factory, phylogenetically links tailed tupanvirus and icosahedral mimivirus.</title>
        <authorList>
            <person name="Takahashi H."/>
            <person name="Fukaya S."/>
            <person name="Song C."/>
            <person name="Murata K."/>
            <person name="Takemura M."/>
        </authorList>
    </citation>
    <scope>NUCLEOTIDE SEQUENCE [LARGE SCALE GENOMIC DNA]</scope>
</reference>
<dbReference type="EMBL" id="AP024483">
    <property type="protein sequence ID" value="BCS82958.1"/>
    <property type="molecule type" value="Genomic_DNA"/>
</dbReference>
<evidence type="ECO:0000313" key="2">
    <source>
        <dbReference type="EMBL" id="BCS82958.1"/>
    </source>
</evidence>
<keyword evidence="1" id="KW-0812">Transmembrane</keyword>
<evidence type="ECO:0000313" key="3">
    <source>
        <dbReference type="Proteomes" id="UP001321479"/>
    </source>
</evidence>
<accession>A0ABM7NS21</accession>
<dbReference type="RefSeq" id="YP_010841566.1">
    <property type="nucleotide sequence ID" value="NC_079139.1"/>
</dbReference>
<evidence type="ECO:0000256" key="1">
    <source>
        <dbReference type="SAM" id="Phobius"/>
    </source>
</evidence>
<name>A0ABM7NS21_9VIRU</name>
<dbReference type="GeneID" id="80558163"/>